<dbReference type="Pfam" id="PF13884">
    <property type="entry name" value="Peptidase_S74"/>
    <property type="match status" value="1"/>
</dbReference>
<dbReference type="PROSITE" id="PS51688">
    <property type="entry name" value="ICA"/>
    <property type="match status" value="1"/>
</dbReference>
<proteinExistence type="predicted"/>
<gene>
    <name evidence="3" type="ORF">SOO65_15195</name>
</gene>
<evidence type="ECO:0000259" key="2">
    <source>
        <dbReference type="PROSITE" id="PS51688"/>
    </source>
</evidence>
<dbReference type="InterPro" id="IPR030392">
    <property type="entry name" value="S74_ICA"/>
</dbReference>
<protein>
    <submittedName>
        <fullName evidence="3">Tail fiber domain-containing protein</fullName>
    </submittedName>
</protein>
<reference evidence="3 4" key="1">
    <citation type="submission" date="2023-11" db="EMBL/GenBank/DDBJ databases">
        <title>Peredibacter starrii A3.12.</title>
        <authorList>
            <person name="Mitchell R.J."/>
        </authorList>
    </citation>
    <scope>NUCLEOTIDE SEQUENCE [LARGE SCALE GENOMIC DNA]</scope>
    <source>
        <strain evidence="3 4">A3.12</strain>
    </source>
</reference>
<dbReference type="KEGG" id="psti:SOO65_15195"/>
<dbReference type="Proteomes" id="UP001324634">
    <property type="component" value="Chromosome"/>
</dbReference>
<evidence type="ECO:0000256" key="1">
    <source>
        <dbReference type="SAM" id="Coils"/>
    </source>
</evidence>
<feature type="coiled-coil region" evidence="1">
    <location>
        <begin position="1462"/>
        <end position="1489"/>
    </location>
</feature>
<feature type="domain" description="Peptidase S74" evidence="2">
    <location>
        <begin position="1379"/>
        <end position="1476"/>
    </location>
</feature>
<accession>A0AAX4HLE6</accession>
<keyword evidence="4" id="KW-1185">Reference proteome</keyword>
<evidence type="ECO:0000313" key="3">
    <source>
        <dbReference type="EMBL" id="WPU64041.1"/>
    </source>
</evidence>
<dbReference type="RefSeq" id="WP_321392000.1">
    <property type="nucleotide sequence ID" value="NZ_CP139487.1"/>
</dbReference>
<name>A0AAX4HLE6_9BACT</name>
<keyword evidence="1" id="KW-0175">Coiled coil</keyword>
<dbReference type="EMBL" id="CP139487">
    <property type="protein sequence ID" value="WPU64041.1"/>
    <property type="molecule type" value="Genomic_DNA"/>
</dbReference>
<organism evidence="3 4">
    <name type="scientific">Peredibacter starrii</name>
    <dbReference type="NCBI Taxonomy" id="28202"/>
    <lineage>
        <taxon>Bacteria</taxon>
        <taxon>Pseudomonadati</taxon>
        <taxon>Bdellovibrionota</taxon>
        <taxon>Bacteriovoracia</taxon>
        <taxon>Bacteriovoracales</taxon>
        <taxon>Bacteriovoracaceae</taxon>
        <taxon>Peredibacter</taxon>
    </lineage>
</organism>
<evidence type="ECO:0000313" key="4">
    <source>
        <dbReference type="Proteomes" id="UP001324634"/>
    </source>
</evidence>
<sequence length="1511" mass="155871">MSFNIVSIFVVAAVLLTGCQDNSLLQGNITVSFQETKPSISNVKIQNDQLIVSGSNLSKVTTAKIEGGTNHVFTIESKSDNKIVLNAKSALTFLVGQSLNLIISSANASATFPISFELQNGQVTAAKLHHMGASAGQFLRFNGTSWVPSAVTTNQVYVGTYDAGTDTPNLSSGVAAAGTYYIVTVAGTQDLGSGSTNYNVGDWVISDGTNWSKVAVGTNTVSNFNGRTGAVVPLSGDYSWSMLTKAAGKLTGSKLSEIADVDVTGIQDQDILQWNSGTSKWEVTSVPAPVITAGSISNTQIANSAIDSSKIVDGSIGNADISATAAIDQSKINNLTTDLSNKEPKITAGTAAQYWSGTKTWQNLNSAVLGSTLTGFSSTTGAVSAADSVLSAFNKLTGNIGVVAASQGNYVLKAGDTMSGALAMGGNKITGLGTPTAASDAATMAYVDSKVGAGSQWTTVGSDIHYSTGNVGIGTGSPAYLLDLRDTSSNGSKFHISAAGDTGLYMSANNSGGGTLSQGAASTGPTWVAKSTGSSIISFAPTGDLSFFATSGLTVGNTFTPFERMRINATGDVGIGTTTPNEKLTVAGNIAVTGAVRLKSDNLNYVELQAPNGLGSTLNFRLPASVGTSGQALITDGSGNLSWSTVSGGAPADGSIGYAKLNLADGDIPLAKLAGTSDATKYLKGDKSWGTFITDVLASTFATVTPSNTAIANGDSLLTVVNKTQGQINNLASNTLNKTGADTVTGTMTIDAATGALKIPTTPSGADLTDAANVQFVQNYVGTYGQWIKNVNDISYSAGKVGVGTTSPVGQLTIQNSILGTSSATASFTTPRQLLVNDAPTSSGGRHVSASILTQPSPTASGTAQYTSLMTDFIIPASSTFNMQQTRSIHALVANNGSGNITGQTGAIVAAMHNGPGLVGTQMGGSFTATSAAGTINNQYGVNAVSSHGTGTLLTSQWGSRGASAVTNGSVTFQYGVDANATISLTSSATQQFGVKSVASNATTSTLPDQWGTYSTAVNSDAGTVTQGKGVYGQAYNNSSGVITNAYGVHGEVWNNNAAGTITTGYALYGNVQNPGSGTITNGYGLYLGNIEATNKWSVYANDPTSPSYFAGSVGIGTNAPGSKLVVSENAPTAPVAFGGRQLHIIGADGANAGIQIDGHGTNAGTRPVISFRQARGTGAIPTPTMTNDVLGSFGWWGRSASGYSPTQRAELRVDATEDWTDTAQGTAMIFKTTQNGSITNNERMRIDNNGNVGIGTTAPQASLEVSSAGNSIINNSISDDTKYTAFRLFTLRGNSLETMGSSNPSLGNKGWEFGANGNSYPTVALRNVLTMNYWSGTAWITPMAILPTGDVGIGTTAPGYKLHVNGSVAGVGAYNALSDRRYKKDFEKIPDALERVVALNGFYYKWRQSEHPDLQFEKGRDMGVIAQEVQKLFPEAVSTDKKSGIMSVAYSKLIAPIIEAIKELFNQSQKHEREIASLKEENRLLKESLCEINPKAKICNVTKAKPDSGY</sequence>